<dbReference type="InterPro" id="IPR007527">
    <property type="entry name" value="Znf_SWIM"/>
</dbReference>
<keyword evidence="7" id="KW-0175">Coiled coil</keyword>
<dbReference type="FunCoup" id="A0A6P4ACY5">
    <property type="interactions" value="278"/>
</dbReference>
<evidence type="ECO:0000259" key="8">
    <source>
        <dbReference type="PROSITE" id="PS50966"/>
    </source>
</evidence>
<dbReference type="InterPro" id="IPR018289">
    <property type="entry name" value="MULE_transposase_dom"/>
</dbReference>
<evidence type="ECO:0000256" key="7">
    <source>
        <dbReference type="SAM" id="Coils"/>
    </source>
</evidence>
<comment type="subcellular location">
    <subcellularLocation>
        <location evidence="6">Nucleus</location>
    </subcellularLocation>
</comment>
<dbReference type="GO" id="GO:0005634">
    <property type="term" value="C:nucleus"/>
    <property type="evidence" value="ECO:0007669"/>
    <property type="project" value="UniProtKB-SubCell"/>
</dbReference>
<evidence type="ECO:0000313" key="9">
    <source>
        <dbReference type="Proteomes" id="UP001652623"/>
    </source>
</evidence>
<keyword evidence="4 6" id="KW-0862">Zinc</keyword>
<name>A0A6P4ACY5_ZIZJJ</name>
<dbReference type="InParanoid" id="A0A6P4ACY5"/>
<evidence type="ECO:0000256" key="1">
    <source>
        <dbReference type="ARBA" id="ARBA00005889"/>
    </source>
</evidence>
<keyword evidence="3 5" id="KW-0863">Zinc-finger</keyword>
<dbReference type="InterPro" id="IPR031052">
    <property type="entry name" value="FHY3/FAR1"/>
</dbReference>
<comment type="function">
    <text evidence="6">Putative transcription activator involved in regulating light control of development.</text>
</comment>
<dbReference type="InterPro" id="IPR006564">
    <property type="entry name" value="Znf_PMZ"/>
</dbReference>
<evidence type="ECO:0000256" key="3">
    <source>
        <dbReference type="ARBA" id="ARBA00022771"/>
    </source>
</evidence>
<dbReference type="Pfam" id="PF10551">
    <property type="entry name" value="MULE"/>
    <property type="match status" value="1"/>
</dbReference>
<sequence>MSGSRQRTLGGGGQHVLDYLKRMQAENPAFFYAVQGDNEHSSGNIFWADATSRMNYTYFGDAVTFDTAYRANRYRVPFASFTGLNHHGQPVLFGCALILNESESSFIWLFQTWLHAMSGHHPVSITMEPDRLIQVAVAQVLPETRYRICKWSIFRESQEKLAHLYQSHPTFETEFKRCVNDSETNDEFESNWKSLLERYYIMDNEWLQSMYSARQQWVPVYMRDAFFGELSVSEGSGGLNLFFDGYINASTTIQMLVKQYEKAIVGWHEKELKADYDTTNTTPVLKTPSPMEKQAASLYTRRIFKKFQEELVETLANPATKVDDSGTVATYRVAKFGEDHKAHAVSFNSFEMKATCSCQMFEHLGIICRHILAVFRAKNVLTLPSQYVLKRWTRNARTGAVLDERASELPNNSRESLTVRYNNLRQEAIKYVEEGAKSIHIYNVAMDALQEAAKKVAAVKSQGSGATQGGNLSNGGSQELHATEENQMSAYPSVDEKEKKIHELTAELENTNQRCEVYRANLLAVLRDMEDQKLKLSVKVQNARLSLKE</sequence>
<dbReference type="GeneID" id="107427121"/>
<comment type="similarity">
    <text evidence="1 6">Belongs to the FHY3/FAR1 family.</text>
</comment>
<organism evidence="9 10">
    <name type="scientific">Ziziphus jujuba</name>
    <name type="common">Chinese jujube</name>
    <name type="synonym">Ziziphus sativa</name>
    <dbReference type="NCBI Taxonomy" id="326968"/>
    <lineage>
        <taxon>Eukaryota</taxon>
        <taxon>Viridiplantae</taxon>
        <taxon>Streptophyta</taxon>
        <taxon>Embryophyta</taxon>
        <taxon>Tracheophyta</taxon>
        <taxon>Spermatophyta</taxon>
        <taxon>Magnoliopsida</taxon>
        <taxon>eudicotyledons</taxon>
        <taxon>Gunneridae</taxon>
        <taxon>Pentapetalae</taxon>
        <taxon>rosids</taxon>
        <taxon>fabids</taxon>
        <taxon>Rosales</taxon>
        <taxon>Rhamnaceae</taxon>
        <taxon>Paliureae</taxon>
        <taxon>Ziziphus</taxon>
    </lineage>
</organism>
<dbReference type="PROSITE" id="PS50966">
    <property type="entry name" value="ZF_SWIM"/>
    <property type="match status" value="1"/>
</dbReference>
<evidence type="ECO:0000256" key="5">
    <source>
        <dbReference type="PROSITE-ProRule" id="PRU00325"/>
    </source>
</evidence>
<evidence type="ECO:0000313" key="10">
    <source>
        <dbReference type="RefSeq" id="XP_015892952.1"/>
    </source>
</evidence>
<dbReference type="SMART" id="SM00575">
    <property type="entry name" value="ZnF_PMZ"/>
    <property type="match status" value="1"/>
</dbReference>
<feature type="coiled-coil region" evidence="7">
    <location>
        <begin position="494"/>
        <end position="521"/>
    </location>
</feature>
<dbReference type="Pfam" id="PF04434">
    <property type="entry name" value="SWIM"/>
    <property type="match status" value="1"/>
</dbReference>
<dbReference type="PANTHER" id="PTHR31669">
    <property type="entry name" value="PROTEIN FAR1-RELATED SEQUENCE 10-RELATED"/>
    <property type="match status" value="1"/>
</dbReference>
<dbReference type="GO" id="GO:0006355">
    <property type="term" value="P:regulation of DNA-templated transcription"/>
    <property type="evidence" value="ECO:0007669"/>
    <property type="project" value="UniProtKB-UniRule"/>
</dbReference>
<evidence type="ECO:0000256" key="6">
    <source>
        <dbReference type="RuleBase" id="RU367018"/>
    </source>
</evidence>
<evidence type="ECO:0000256" key="2">
    <source>
        <dbReference type="ARBA" id="ARBA00022723"/>
    </source>
</evidence>
<protein>
    <recommendedName>
        <fullName evidence="6">Protein FAR1-RELATED SEQUENCE</fullName>
    </recommendedName>
</protein>
<evidence type="ECO:0000256" key="4">
    <source>
        <dbReference type="ARBA" id="ARBA00022833"/>
    </source>
</evidence>
<dbReference type="GO" id="GO:0008270">
    <property type="term" value="F:zinc ion binding"/>
    <property type="evidence" value="ECO:0007669"/>
    <property type="project" value="UniProtKB-UniRule"/>
</dbReference>
<feature type="domain" description="SWIM-type" evidence="8">
    <location>
        <begin position="331"/>
        <end position="379"/>
    </location>
</feature>
<reference evidence="10" key="1">
    <citation type="submission" date="2025-08" db="UniProtKB">
        <authorList>
            <consortium name="RefSeq"/>
        </authorList>
    </citation>
    <scope>IDENTIFICATION</scope>
    <source>
        <tissue evidence="10">Seedling</tissue>
    </source>
</reference>
<keyword evidence="6" id="KW-0539">Nucleus</keyword>
<dbReference type="AlphaFoldDB" id="A0A6P4ACY5"/>
<accession>A0A6P4ACY5</accession>
<dbReference type="KEGG" id="zju:107427121"/>
<gene>
    <name evidence="10" type="primary">LOC107427121</name>
</gene>
<dbReference type="PANTHER" id="PTHR31669:SF240">
    <property type="entry name" value="PROTEIN FAR1-RELATED SEQUENCE 9"/>
    <property type="match status" value="1"/>
</dbReference>
<proteinExistence type="inferred from homology"/>
<dbReference type="Proteomes" id="UP001652623">
    <property type="component" value="Chromosome 9"/>
</dbReference>
<dbReference type="RefSeq" id="XP_015892952.1">
    <property type="nucleotide sequence ID" value="XM_016037466.4"/>
</dbReference>
<keyword evidence="9" id="KW-1185">Reference proteome</keyword>
<keyword evidence="2 6" id="KW-0479">Metal-binding</keyword>